<evidence type="ECO:0008006" key="11">
    <source>
        <dbReference type="Google" id="ProtNLM"/>
    </source>
</evidence>
<dbReference type="OrthoDB" id="2740448at2759"/>
<evidence type="ECO:0000313" key="10">
    <source>
        <dbReference type="Proteomes" id="UP000249363"/>
    </source>
</evidence>
<accession>A0A364L6V4</accession>
<evidence type="ECO:0000256" key="7">
    <source>
        <dbReference type="ARBA" id="ARBA00023242"/>
    </source>
</evidence>
<dbReference type="STRING" id="1196081.A0A364L6V4"/>
<keyword evidence="5" id="KW-0238">DNA-binding</keyword>
<dbReference type="InterPro" id="IPR050797">
    <property type="entry name" value="Carb_Metab_Trans_Reg"/>
</dbReference>
<keyword evidence="10" id="KW-1185">Reference proteome</keyword>
<dbReference type="GO" id="GO:0005634">
    <property type="term" value="C:nucleus"/>
    <property type="evidence" value="ECO:0007669"/>
    <property type="project" value="UniProtKB-SubCell"/>
</dbReference>
<feature type="compositionally biased region" description="Acidic residues" evidence="8">
    <location>
        <begin position="381"/>
        <end position="395"/>
    </location>
</feature>
<evidence type="ECO:0000256" key="8">
    <source>
        <dbReference type="SAM" id="MobiDB-lite"/>
    </source>
</evidence>
<dbReference type="GO" id="GO:0003677">
    <property type="term" value="F:DNA binding"/>
    <property type="evidence" value="ECO:0007669"/>
    <property type="project" value="UniProtKB-KW"/>
</dbReference>
<evidence type="ECO:0000256" key="2">
    <source>
        <dbReference type="ARBA" id="ARBA00022723"/>
    </source>
</evidence>
<dbReference type="GeneID" id="63796775"/>
<gene>
    <name evidence="9" type="ORF">BHQ10_007560</name>
</gene>
<name>A0A364L6V4_TALAM</name>
<reference evidence="9 10" key="1">
    <citation type="journal article" date="2017" name="Biotechnol. Biofuels">
        <title>Differential beta-glucosidase expression as a function of carbon source availability in Talaromyces amestolkiae: a genomic and proteomic approach.</title>
        <authorList>
            <person name="de Eugenio L.I."/>
            <person name="Mendez-Liter J.A."/>
            <person name="Nieto-Dominguez M."/>
            <person name="Alonso L."/>
            <person name="Gil-Munoz J."/>
            <person name="Barriuso J."/>
            <person name="Prieto A."/>
            <person name="Martinez M.J."/>
        </authorList>
    </citation>
    <scope>NUCLEOTIDE SEQUENCE [LARGE SCALE GENOMIC DNA]</scope>
    <source>
        <strain evidence="9 10">CIB</strain>
    </source>
</reference>
<feature type="region of interest" description="Disordered" evidence="8">
    <location>
        <begin position="380"/>
        <end position="409"/>
    </location>
</feature>
<evidence type="ECO:0000313" key="9">
    <source>
        <dbReference type="EMBL" id="RAO71548.1"/>
    </source>
</evidence>
<evidence type="ECO:0000256" key="6">
    <source>
        <dbReference type="ARBA" id="ARBA00023163"/>
    </source>
</evidence>
<organism evidence="9 10">
    <name type="scientific">Talaromyces amestolkiae</name>
    <dbReference type="NCBI Taxonomy" id="1196081"/>
    <lineage>
        <taxon>Eukaryota</taxon>
        <taxon>Fungi</taxon>
        <taxon>Dikarya</taxon>
        <taxon>Ascomycota</taxon>
        <taxon>Pezizomycotina</taxon>
        <taxon>Eurotiomycetes</taxon>
        <taxon>Eurotiomycetidae</taxon>
        <taxon>Eurotiales</taxon>
        <taxon>Trichocomaceae</taxon>
        <taxon>Talaromyces</taxon>
        <taxon>Talaromyces sect. Talaromyces</taxon>
    </lineage>
</organism>
<keyword evidence="6" id="KW-0804">Transcription</keyword>
<protein>
    <recommendedName>
        <fullName evidence="11">Transcription factor domain-containing protein</fullName>
    </recommendedName>
</protein>
<keyword evidence="7" id="KW-0539">Nucleus</keyword>
<comment type="subcellular location">
    <subcellularLocation>
        <location evidence="1">Nucleus</location>
    </subcellularLocation>
</comment>
<evidence type="ECO:0000256" key="3">
    <source>
        <dbReference type="ARBA" id="ARBA00022833"/>
    </source>
</evidence>
<dbReference type="PANTHER" id="PTHR31668">
    <property type="entry name" value="GLUCOSE TRANSPORT TRANSCRIPTION REGULATOR RGT1-RELATED-RELATED"/>
    <property type="match status" value="1"/>
</dbReference>
<proteinExistence type="predicted"/>
<dbReference type="RefSeq" id="XP_040736063.1">
    <property type="nucleotide sequence ID" value="XM_040880269.1"/>
</dbReference>
<keyword evidence="4" id="KW-0805">Transcription regulation</keyword>
<evidence type="ECO:0000256" key="1">
    <source>
        <dbReference type="ARBA" id="ARBA00004123"/>
    </source>
</evidence>
<dbReference type="PANTHER" id="PTHR31668:SF18">
    <property type="entry name" value="MALTOSE FERMENTATION REGULATORY PROTEIN MAL13-RELATED"/>
    <property type="match status" value="1"/>
</dbReference>
<evidence type="ECO:0000256" key="5">
    <source>
        <dbReference type="ARBA" id="ARBA00023125"/>
    </source>
</evidence>
<keyword evidence="2" id="KW-0479">Metal-binding</keyword>
<dbReference type="GO" id="GO:0046872">
    <property type="term" value="F:metal ion binding"/>
    <property type="evidence" value="ECO:0007669"/>
    <property type="project" value="UniProtKB-KW"/>
</dbReference>
<evidence type="ECO:0000256" key="4">
    <source>
        <dbReference type="ARBA" id="ARBA00023015"/>
    </source>
</evidence>
<comment type="caution">
    <text evidence="9">The sequence shown here is derived from an EMBL/GenBank/DDBJ whole genome shotgun (WGS) entry which is preliminary data.</text>
</comment>
<dbReference type="CDD" id="cd12148">
    <property type="entry name" value="fungal_TF_MHR"/>
    <property type="match status" value="1"/>
</dbReference>
<keyword evidence="3" id="KW-0862">Zinc</keyword>
<dbReference type="EMBL" id="MIKG01000016">
    <property type="protein sequence ID" value="RAO71548.1"/>
    <property type="molecule type" value="Genomic_DNA"/>
</dbReference>
<dbReference type="AlphaFoldDB" id="A0A364L6V4"/>
<dbReference type="Proteomes" id="UP000249363">
    <property type="component" value="Unassembled WGS sequence"/>
</dbReference>
<sequence>MISRIQDPEDSEAYALCTALTAVVLAHLKFNPADITQTSHTVDNGWVAGESERARASVRYHEKPSLELLLSSFFLHIFYANRGHVWRATVLIREAITLAQFLELDQAKHYKQLSKKEAQLHLRIIWILSITERGHTTRFDLPRILRLDPDLPPLETQDVEPGLVAFTDLCQLFQTFGRAMDSDMLIRTPDFFIGTDQKLLEKRQLQSKTQVQQADFLITQQWMRIMVWKMSIFHVKLSVNADDENLSICFPERVAQIVLMYLNNLSRNIIEAHGIGMQMKLADVAISLADMLSCIPWVSERRQVMKVGPGDMVCHIAQTLASLRGNVNPRMEILFEKLSSQGWGCSPRSMSTTDISFESLPATTPITTTTTTILPIRQIEDVSDEPEEENNDDYDDYVKRTKLHTPGGY</sequence>